<feature type="non-terminal residue" evidence="7">
    <location>
        <position position="1"/>
    </location>
</feature>
<dbReference type="PANTHER" id="PTHR31973">
    <property type="entry name" value="POLYPROTEIN, PUTATIVE-RELATED"/>
    <property type="match status" value="1"/>
</dbReference>
<dbReference type="PROSITE" id="PS50966">
    <property type="entry name" value="ZF_SWIM"/>
    <property type="match status" value="1"/>
</dbReference>
<sequence>MKSPVNAQPVKAQPVKSTPVKAHPLPPTPKKKSVQVSESVRRSPRFTPTTSIPPPSPIPPPSAYTVKDVVDDWEHVLGSLDLETFDEVALGETFTDDDGDALDDREIRSDDEGDKMYEYGYSFGPVFGTVINNDEWSAEDEDEEDYNYNISDSDYLVCGTDDEALNDMEPMVLEEELQNLEEELQGSDLPNVVRVNTNIYETEEMAKLAGPKVENVLVCDFKPKMCWPTVEACRDFFRNLAIRKKFSFRHLKNHKERLILECKDLNCQWKVIATVTKRDNHTFILRKFLNQHTCEADDENKYAQATSPWVAKTLVHKIRDHPDYKPWDIQKEIFYEFGVSISYWTAWRMLSMESFEHGVVPNVLYMIKNREERYNNYEIKGVIETHYLAMSHLTGKKYNVEIQKLECSCIEWQMSGVPCVHAVAVLRSRREPWSRYYSPYFNAKAFKATYVGYLYPLDNIEDWPEI</sequence>
<proteinExistence type="predicted"/>
<dbReference type="Pfam" id="PF03108">
    <property type="entry name" value="DBD_Tnp_Mut"/>
    <property type="match status" value="1"/>
</dbReference>
<keyword evidence="1" id="KW-0479">Metal-binding</keyword>
<dbReference type="Proteomes" id="UP000631114">
    <property type="component" value="Unassembled WGS sequence"/>
</dbReference>
<dbReference type="Pfam" id="PF04434">
    <property type="entry name" value="SWIM"/>
    <property type="match status" value="1"/>
</dbReference>
<dbReference type="GO" id="GO:0008270">
    <property type="term" value="F:zinc ion binding"/>
    <property type="evidence" value="ECO:0007669"/>
    <property type="project" value="UniProtKB-KW"/>
</dbReference>
<dbReference type="AlphaFoldDB" id="A0A835LSI8"/>
<dbReference type="EMBL" id="JADFTS010000007">
    <property type="protein sequence ID" value="KAF9597941.1"/>
    <property type="molecule type" value="Genomic_DNA"/>
</dbReference>
<evidence type="ECO:0000313" key="8">
    <source>
        <dbReference type="Proteomes" id="UP000631114"/>
    </source>
</evidence>
<dbReference type="OrthoDB" id="687700at2759"/>
<feature type="domain" description="SWIM-type" evidence="6">
    <location>
        <begin position="398"/>
        <end position="430"/>
    </location>
</feature>
<keyword evidence="3" id="KW-0862">Zinc</keyword>
<dbReference type="PANTHER" id="PTHR31973:SF187">
    <property type="entry name" value="MUTATOR TRANSPOSASE MUDRA PROTEIN"/>
    <property type="match status" value="1"/>
</dbReference>
<evidence type="ECO:0000256" key="5">
    <source>
        <dbReference type="SAM" id="MobiDB-lite"/>
    </source>
</evidence>
<evidence type="ECO:0000256" key="1">
    <source>
        <dbReference type="ARBA" id="ARBA00022723"/>
    </source>
</evidence>
<accession>A0A835LSI8</accession>
<feature type="region of interest" description="Disordered" evidence="5">
    <location>
        <begin position="1"/>
        <end position="62"/>
    </location>
</feature>
<evidence type="ECO:0000256" key="2">
    <source>
        <dbReference type="ARBA" id="ARBA00022771"/>
    </source>
</evidence>
<comment type="caution">
    <text evidence="7">The sequence shown here is derived from an EMBL/GenBank/DDBJ whole genome shotgun (WGS) entry which is preliminary data.</text>
</comment>
<keyword evidence="2 4" id="KW-0863">Zinc-finger</keyword>
<keyword evidence="8" id="KW-1185">Reference proteome</keyword>
<gene>
    <name evidence="7" type="ORF">IFM89_023312</name>
</gene>
<dbReference type="InterPro" id="IPR004332">
    <property type="entry name" value="Transposase_MuDR"/>
</dbReference>
<dbReference type="SMART" id="SM00575">
    <property type="entry name" value="ZnF_PMZ"/>
    <property type="match status" value="1"/>
</dbReference>
<evidence type="ECO:0000256" key="3">
    <source>
        <dbReference type="ARBA" id="ARBA00022833"/>
    </source>
</evidence>
<evidence type="ECO:0000313" key="7">
    <source>
        <dbReference type="EMBL" id="KAF9597941.1"/>
    </source>
</evidence>
<organism evidence="7 8">
    <name type="scientific">Coptis chinensis</name>
    <dbReference type="NCBI Taxonomy" id="261450"/>
    <lineage>
        <taxon>Eukaryota</taxon>
        <taxon>Viridiplantae</taxon>
        <taxon>Streptophyta</taxon>
        <taxon>Embryophyta</taxon>
        <taxon>Tracheophyta</taxon>
        <taxon>Spermatophyta</taxon>
        <taxon>Magnoliopsida</taxon>
        <taxon>Ranunculales</taxon>
        <taxon>Ranunculaceae</taxon>
        <taxon>Coptidoideae</taxon>
        <taxon>Coptis</taxon>
    </lineage>
</organism>
<evidence type="ECO:0000259" key="6">
    <source>
        <dbReference type="PROSITE" id="PS50966"/>
    </source>
</evidence>
<reference evidence="7 8" key="1">
    <citation type="submission" date="2020-10" db="EMBL/GenBank/DDBJ databases">
        <title>The Coptis chinensis genome and diversification of protoberbering-type alkaloids.</title>
        <authorList>
            <person name="Wang B."/>
            <person name="Shu S."/>
            <person name="Song C."/>
            <person name="Liu Y."/>
        </authorList>
    </citation>
    <scope>NUCLEOTIDE SEQUENCE [LARGE SCALE GENOMIC DNA]</scope>
    <source>
        <strain evidence="7">HL-2020</strain>
        <tissue evidence="7">Leaf</tissue>
    </source>
</reference>
<dbReference type="InterPro" id="IPR007527">
    <property type="entry name" value="Znf_SWIM"/>
</dbReference>
<evidence type="ECO:0000256" key="4">
    <source>
        <dbReference type="PROSITE-ProRule" id="PRU00325"/>
    </source>
</evidence>
<feature type="compositionally biased region" description="Pro residues" evidence="5">
    <location>
        <begin position="51"/>
        <end position="62"/>
    </location>
</feature>
<protein>
    <recommendedName>
        <fullName evidence="6">SWIM-type domain-containing protein</fullName>
    </recommendedName>
</protein>
<name>A0A835LSI8_9MAGN</name>
<dbReference type="InterPro" id="IPR006564">
    <property type="entry name" value="Znf_PMZ"/>
</dbReference>